<evidence type="ECO:0000313" key="2">
    <source>
        <dbReference type="Proteomes" id="UP000294003"/>
    </source>
</evidence>
<dbReference type="Proteomes" id="UP000294003">
    <property type="component" value="Unassembled WGS sequence"/>
</dbReference>
<comment type="caution">
    <text evidence="1">The sequence shown here is derived from an EMBL/GenBank/DDBJ whole genome shotgun (WGS) entry which is preliminary data.</text>
</comment>
<name>A0ABY0HM76_9PEZI</name>
<dbReference type="EMBL" id="QJNS01000013">
    <property type="protein sequence ID" value="RYO94005.1"/>
    <property type="molecule type" value="Genomic_DNA"/>
</dbReference>
<evidence type="ECO:0000313" key="1">
    <source>
        <dbReference type="EMBL" id="RYO94005.1"/>
    </source>
</evidence>
<sequence length="69" mass="7798">MPPIGIFDVELIRQQTEVLIRFVLAEDSLEKLINPQIRSVLGGYLCPADFRAKYRGVSAIMSRQSQTFA</sequence>
<proteinExistence type="predicted"/>
<keyword evidence="2" id="KW-1185">Reference proteome</keyword>
<organism evidence="1 2">
    <name type="scientific">Monosporascus cannonballus</name>
    <dbReference type="NCBI Taxonomy" id="155416"/>
    <lineage>
        <taxon>Eukaryota</taxon>
        <taxon>Fungi</taxon>
        <taxon>Dikarya</taxon>
        <taxon>Ascomycota</taxon>
        <taxon>Pezizomycotina</taxon>
        <taxon>Sordariomycetes</taxon>
        <taxon>Xylariomycetidae</taxon>
        <taxon>Xylariales</taxon>
        <taxon>Xylariales incertae sedis</taxon>
        <taxon>Monosporascus</taxon>
    </lineage>
</organism>
<reference evidence="1 2" key="1">
    <citation type="submission" date="2018-06" db="EMBL/GenBank/DDBJ databases">
        <title>Complete Genomes of Monosporascus.</title>
        <authorList>
            <person name="Robinson A.J."/>
            <person name="Natvig D.O."/>
        </authorList>
    </citation>
    <scope>NUCLEOTIDE SEQUENCE [LARGE SCALE GENOMIC DNA]</scope>
    <source>
        <strain evidence="1 2">CBS 609.92</strain>
    </source>
</reference>
<accession>A0ABY0HM76</accession>
<gene>
    <name evidence="1" type="ORF">DL762_000753</name>
</gene>
<protein>
    <submittedName>
        <fullName evidence="1">Uncharacterized protein</fullName>
    </submittedName>
</protein>